<evidence type="ECO:0000313" key="14">
    <source>
        <dbReference type="EMBL" id="CAA9392693.1"/>
    </source>
</evidence>
<evidence type="ECO:0000256" key="9">
    <source>
        <dbReference type="PROSITE-ProRule" id="PRU10141"/>
    </source>
</evidence>
<dbReference type="AlphaFoldDB" id="A0A6J4NUE1"/>
<keyword evidence="2 14" id="KW-0723">Serine/threonine-protein kinase</keyword>
<evidence type="ECO:0000256" key="4">
    <source>
        <dbReference type="ARBA" id="ARBA00022741"/>
    </source>
</evidence>
<dbReference type="InterPro" id="IPR005543">
    <property type="entry name" value="PASTA_dom"/>
</dbReference>
<feature type="compositionally biased region" description="Pro residues" evidence="10">
    <location>
        <begin position="664"/>
        <end position="679"/>
    </location>
</feature>
<dbReference type="SMART" id="SM00220">
    <property type="entry name" value="S_TKc"/>
    <property type="match status" value="1"/>
</dbReference>
<accession>A0A6J4NUE1</accession>
<evidence type="ECO:0000256" key="1">
    <source>
        <dbReference type="ARBA" id="ARBA00012513"/>
    </source>
</evidence>
<keyword evidence="5 14" id="KW-0418">Kinase</keyword>
<feature type="compositionally biased region" description="Basic and acidic residues" evidence="10">
    <location>
        <begin position="394"/>
        <end position="404"/>
    </location>
</feature>
<sequence length="679" mass="69360">MDSRYVLVGLLGGGGMGKVYLARDEVLDRDVALKVLREQYAEDWELVERFEREAKASASLNHPHIVSVYDRGRTAEGSYYIAMEHVPGGTLKDLILKEGSMEAAEALRLTSQVADALGVAHASGIVHRDVKPHNVLLTAAGDAKVADFGIARAASKVSLSNSSRVLGTATYMSPEQAMGDPLGPESDLYSLGVVLYEMLTGKVPFEADSSVGVAMKHVSEPPRPPREKDPEVPEGLNAVVLKLLQKKPEDRYSDAAELVADLSRLEEGLAPVFAASRSASGAETTRALTQPLAPAPVHGNPGGAHRGFVRSPRRRRARLLAAVLVALLVLLGMLGVGLSQSSGGSMFGSVGKAVEEAEQALSVGEGEVPKVVGLTAEEARGRLAEQGFGVAVERSKSGAEDEGRVVGQSVPGGQEARRGSRIALTVGGGPRTVKVPNIVGMTPEKAQTKIDEAGLKLGGRKEAPSADVAAGEVSAQDPAAGKEAKLGTEVELTVSSGPPAASQPQRVEVDVPDVSGLSVDEATTILRAAGCEPAGTKTETSPEPEGTVIGTDPPMGTAVASGTPVILVVSGGPGVPPAGDPSGGPAAQPATASPDASDSPKFPSKPAPSAGPRADDPQPSSQKPTPSPPEPTSPEPTSPEPTSPEPTSPEPTSPGGATGAAPPSTTPSPPSVPASTAPP</sequence>
<dbReference type="GO" id="GO:0045717">
    <property type="term" value="P:negative regulation of fatty acid biosynthetic process"/>
    <property type="evidence" value="ECO:0007669"/>
    <property type="project" value="UniProtKB-ARBA"/>
</dbReference>
<evidence type="ECO:0000256" key="5">
    <source>
        <dbReference type="ARBA" id="ARBA00022777"/>
    </source>
</evidence>
<comment type="catalytic activity">
    <reaction evidence="8">
        <text>L-seryl-[protein] + ATP = O-phospho-L-seryl-[protein] + ADP + H(+)</text>
        <dbReference type="Rhea" id="RHEA:17989"/>
        <dbReference type="Rhea" id="RHEA-COMP:9863"/>
        <dbReference type="Rhea" id="RHEA-COMP:11604"/>
        <dbReference type="ChEBI" id="CHEBI:15378"/>
        <dbReference type="ChEBI" id="CHEBI:29999"/>
        <dbReference type="ChEBI" id="CHEBI:30616"/>
        <dbReference type="ChEBI" id="CHEBI:83421"/>
        <dbReference type="ChEBI" id="CHEBI:456216"/>
        <dbReference type="EC" id="2.7.11.1"/>
    </reaction>
</comment>
<dbReference type="PROSITE" id="PS00108">
    <property type="entry name" value="PROTEIN_KINASE_ST"/>
    <property type="match status" value="1"/>
</dbReference>
<feature type="compositionally biased region" description="Pro residues" evidence="10">
    <location>
        <begin position="625"/>
        <end position="652"/>
    </location>
</feature>
<evidence type="ECO:0000259" key="12">
    <source>
        <dbReference type="PROSITE" id="PS50011"/>
    </source>
</evidence>
<feature type="domain" description="PASTA" evidence="13">
    <location>
        <begin position="364"/>
        <end position="428"/>
    </location>
</feature>
<dbReference type="GO" id="GO:0004674">
    <property type="term" value="F:protein serine/threonine kinase activity"/>
    <property type="evidence" value="ECO:0007669"/>
    <property type="project" value="UniProtKB-KW"/>
</dbReference>
<feature type="domain" description="PASTA" evidence="13">
    <location>
        <begin position="503"/>
        <end position="571"/>
    </location>
</feature>
<evidence type="ECO:0000259" key="13">
    <source>
        <dbReference type="PROSITE" id="PS51178"/>
    </source>
</evidence>
<feature type="binding site" evidence="9">
    <location>
        <position position="34"/>
    </location>
    <ligand>
        <name>ATP</name>
        <dbReference type="ChEBI" id="CHEBI:30616"/>
    </ligand>
</feature>
<feature type="transmembrane region" description="Helical" evidence="11">
    <location>
        <begin position="319"/>
        <end position="338"/>
    </location>
</feature>
<gene>
    <name evidence="14" type="ORF">AVDCRST_MAG55-184</name>
</gene>
<feature type="region of interest" description="Disordered" evidence="10">
    <location>
        <begin position="528"/>
        <end position="679"/>
    </location>
</feature>
<evidence type="ECO:0000256" key="3">
    <source>
        <dbReference type="ARBA" id="ARBA00022679"/>
    </source>
</evidence>
<feature type="region of interest" description="Disordered" evidence="10">
    <location>
        <begin position="394"/>
        <end position="414"/>
    </location>
</feature>
<evidence type="ECO:0000256" key="10">
    <source>
        <dbReference type="SAM" id="MobiDB-lite"/>
    </source>
</evidence>
<evidence type="ECO:0000256" key="7">
    <source>
        <dbReference type="ARBA" id="ARBA00047899"/>
    </source>
</evidence>
<dbReference type="InterPro" id="IPR011009">
    <property type="entry name" value="Kinase-like_dom_sf"/>
</dbReference>
<dbReference type="Gene3D" id="3.30.200.20">
    <property type="entry name" value="Phosphorylase Kinase, domain 1"/>
    <property type="match status" value="1"/>
</dbReference>
<keyword evidence="3" id="KW-0808">Transferase</keyword>
<organism evidence="14">
    <name type="scientific">uncultured Rubrobacteraceae bacterium</name>
    <dbReference type="NCBI Taxonomy" id="349277"/>
    <lineage>
        <taxon>Bacteria</taxon>
        <taxon>Bacillati</taxon>
        <taxon>Actinomycetota</taxon>
        <taxon>Rubrobacteria</taxon>
        <taxon>Rubrobacterales</taxon>
        <taxon>Rubrobacteraceae</taxon>
        <taxon>environmental samples</taxon>
    </lineage>
</organism>
<dbReference type="GO" id="GO:0005524">
    <property type="term" value="F:ATP binding"/>
    <property type="evidence" value="ECO:0007669"/>
    <property type="project" value="UniProtKB-UniRule"/>
</dbReference>
<dbReference type="FunFam" id="3.30.200.20:FF:000035">
    <property type="entry name" value="Serine/threonine protein kinase Stk1"/>
    <property type="match status" value="1"/>
</dbReference>
<keyword evidence="6 9" id="KW-0067">ATP-binding</keyword>
<dbReference type="SMART" id="SM00740">
    <property type="entry name" value="PASTA"/>
    <property type="match status" value="3"/>
</dbReference>
<evidence type="ECO:0000256" key="2">
    <source>
        <dbReference type="ARBA" id="ARBA00022527"/>
    </source>
</evidence>
<dbReference type="EMBL" id="CADCUZ010000011">
    <property type="protein sequence ID" value="CAA9392693.1"/>
    <property type="molecule type" value="Genomic_DNA"/>
</dbReference>
<dbReference type="Gene3D" id="3.30.10.20">
    <property type="match status" value="3"/>
</dbReference>
<name>A0A6J4NUE1_9ACTN</name>
<dbReference type="PROSITE" id="PS51178">
    <property type="entry name" value="PASTA"/>
    <property type="match status" value="3"/>
</dbReference>
<proteinExistence type="predicted"/>
<dbReference type="EC" id="2.7.11.1" evidence="1"/>
<dbReference type="PANTHER" id="PTHR43289">
    <property type="entry name" value="MITOGEN-ACTIVATED PROTEIN KINASE KINASE KINASE 20-RELATED"/>
    <property type="match status" value="1"/>
</dbReference>
<evidence type="ECO:0000256" key="8">
    <source>
        <dbReference type="ARBA" id="ARBA00048679"/>
    </source>
</evidence>
<dbReference type="InterPro" id="IPR008271">
    <property type="entry name" value="Ser/Thr_kinase_AS"/>
</dbReference>
<comment type="catalytic activity">
    <reaction evidence="7">
        <text>L-threonyl-[protein] + ATP = O-phospho-L-threonyl-[protein] + ADP + H(+)</text>
        <dbReference type="Rhea" id="RHEA:46608"/>
        <dbReference type="Rhea" id="RHEA-COMP:11060"/>
        <dbReference type="Rhea" id="RHEA-COMP:11605"/>
        <dbReference type="ChEBI" id="CHEBI:15378"/>
        <dbReference type="ChEBI" id="CHEBI:30013"/>
        <dbReference type="ChEBI" id="CHEBI:30616"/>
        <dbReference type="ChEBI" id="CHEBI:61977"/>
        <dbReference type="ChEBI" id="CHEBI:456216"/>
        <dbReference type="EC" id="2.7.11.1"/>
    </reaction>
</comment>
<dbReference type="FunFam" id="1.10.510.10:FF:000021">
    <property type="entry name" value="Serine/threonine protein kinase"/>
    <property type="match status" value="1"/>
</dbReference>
<evidence type="ECO:0000256" key="6">
    <source>
        <dbReference type="ARBA" id="ARBA00022840"/>
    </source>
</evidence>
<dbReference type="Gene3D" id="1.10.510.10">
    <property type="entry name" value="Transferase(Phosphotransferase) domain 1"/>
    <property type="match status" value="1"/>
</dbReference>
<dbReference type="CDD" id="cd14014">
    <property type="entry name" value="STKc_PknB_like"/>
    <property type="match status" value="1"/>
</dbReference>
<feature type="compositionally biased region" description="Low complexity" evidence="10">
    <location>
        <begin position="653"/>
        <end position="663"/>
    </location>
</feature>
<reference evidence="14" key="1">
    <citation type="submission" date="2020-02" db="EMBL/GenBank/DDBJ databases">
        <authorList>
            <person name="Meier V. D."/>
        </authorList>
    </citation>
    <scope>NUCLEOTIDE SEQUENCE</scope>
    <source>
        <strain evidence="14">AVDCRST_MAG55</strain>
    </source>
</reference>
<dbReference type="Pfam" id="PF03793">
    <property type="entry name" value="PASTA"/>
    <property type="match status" value="3"/>
</dbReference>
<dbReference type="PROSITE" id="PS50011">
    <property type="entry name" value="PROTEIN_KINASE_DOM"/>
    <property type="match status" value="1"/>
</dbReference>
<keyword evidence="11" id="KW-0472">Membrane</keyword>
<dbReference type="CDD" id="cd06577">
    <property type="entry name" value="PASTA_pknB"/>
    <property type="match status" value="3"/>
</dbReference>
<dbReference type="PANTHER" id="PTHR43289:SF34">
    <property type="entry name" value="SERINE_THREONINE-PROTEIN KINASE YBDM-RELATED"/>
    <property type="match status" value="1"/>
</dbReference>
<dbReference type="Pfam" id="PF00069">
    <property type="entry name" value="Pkinase"/>
    <property type="match status" value="1"/>
</dbReference>
<protein>
    <recommendedName>
        <fullName evidence="1">non-specific serine/threonine protein kinase</fullName>
        <ecNumber evidence="1">2.7.11.1</ecNumber>
    </recommendedName>
</protein>
<keyword evidence="11" id="KW-1133">Transmembrane helix</keyword>
<feature type="compositionally biased region" description="Low complexity" evidence="10">
    <location>
        <begin position="583"/>
        <end position="610"/>
    </location>
</feature>
<dbReference type="SUPFAM" id="SSF56112">
    <property type="entry name" value="Protein kinase-like (PK-like)"/>
    <property type="match status" value="1"/>
</dbReference>
<dbReference type="NCBIfam" id="NF033483">
    <property type="entry name" value="PknB_PASTA_kin"/>
    <property type="match status" value="1"/>
</dbReference>
<dbReference type="InterPro" id="IPR000719">
    <property type="entry name" value="Prot_kinase_dom"/>
</dbReference>
<evidence type="ECO:0000256" key="11">
    <source>
        <dbReference type="SAM" id="Phobius"/>
    </source>
</evidence>
<feature type="domain" description="Protein kinase" evidence="12">
    <location>
        <begin position="5"/>
        <end position="273"/>
    </location>
</feature>
<keyword evidence="11" id="KW-0812">Transmembrane</keyword>
<feature type="domain" description="PASTA" evidence="13">
    <location>
        <begin position="429"/>
        <end position="496"/>
    </location>
</feature>
<keyword evidence="4 9" id="KW-0547">Nucleotide-binding</keyword>
<dbReference type="InterPro" id="IPR017441">
    <property type="entry name" value="Protein_kinase_ATP_BS"/>
</dbReference>
<dbReference type="PROSITE" id="PS00107">
    <property type="entry name" value="PROTEIN_KINASE_ATP"/>
    <property type="match status" value="1"/>
</dbReference>